<evidence type="ECO:0000259" key="2">
    <source>
        <dbReference type="Pfam" id="PF25372"/>
    </source>
</evidence>
<dbReference type="KEGG" id="bvg:104883458"/>
<feature type="region of interest" description="Disordered" evidence="1">
    <location>
        <begin position="198"/>
        <end position="220"/>
    </location>
</feature>
<dbReference type="Gene3D" id="3.80.10.10">
    <property type="entry name" value="Ribonuclease Inhibitor"/>
    <property type="match status" value="2"/>
</dbReference>
<dbReference type="SMART" id="SM00367">
    <property type="entry name" value="LRR_CC"/>
    <property type="match status" value="8"/>
</dbReference>
<accession>A0A0J8B8C1</accession>
<name>A0A0J8B8C1_BETVV</name>
<protein>
    <recommendedName>
        <fullName evidence="2">F-box/LRR-repeat protein 15-like leucin rich repeat domain-containing protein</fullName>
    </recommendedName>
</protein>
<organism evidence="3 4">
    <name type="scientific">Beta vulgaris subsp. vulgaris</name>
    <name type="common">Beet</name>
    <dbReference type="NCBI Taxonomy" id="3555"/>
    <lineage>
        <taxon>Eukaryota</taxon>
        <taxon>Viridiplantae</taxon>
        <taxon>Streptophyta</taxon>
        <taxon>Embryophyta</taxon>
        <taxon>Tracheophyta</taxon>
        <taxon>Spermatophyta</taxon>
        <taxon>Magnoliopsida</taxon>
        <taxon>eudicotyledons</taxon>
        <taxon>Gunneridae</taxon>
        <taxon>Pentapetalae</taxon>
        <taxon>Caryophyllales</taxon>
        <taxon>Chenopodiaceae</taxon>
        <taxon>Betoideae</taxon>
        <taxon>Beta</taxon>
    </lineage>
</organism>
<dbReference type="Gramene" id="KMS96218">
    <property type="protein sequence ID" value="KMS96218"/>
    <property type="gene ID" value="BVRB_001270"/>
</dbReference>
<proteinExistence type="predicted"/>
<dbReference type="OrthoDB" id="10257471at2759"/>
<feature type="compositionally biased region" description="Low complexity" evidence="1">
    <location>
        <begin position="27"/>
        <end position="38"/>
    </location>
</feature>
<dbReference type="GO" id="GO:0019005">
    <property type="term" value="C:SCF ubiquitin ligase complex"/>
    <property type="evidence" value="ECO:0007669"/>
    <property type="project" value="TreeGrafter"/>
</dbReference>
<dbReference type="PANTHER" id="PTHR13318:SF101">
    <property type="entry name" value="F-BOX_LRR PROTEIN"/>
    <property type="match status" value="1"/>
</dbReference>
<dbReference type="eggNOG" id="KOG1947">
    <property type="taxonomic scope" value="Eukaryota"/>
</dbReference>
<dbReference type="AlphaFoldDB" id="A0A0J8B8C1"/>
<feature type="compositionally biased region" description="Polar residues" evidence="1">
    <location>
        <begin position="39"/>
        <end position="59"/>
    </location>
</feature>
<dbReference type="GO" id="GO:0031146">
    <property type="term" value="P:SCF-dependent proteasomal ubiquitin-dependent protein catabolic process"/>
    <property type="evidence" value="ECO:0007669"/>
    <property type="project" value="TreeGrafter"/>
</dbReference>
<feature type="region of interest" description="Disordered" evidence="1">
    <location>
        <begin position="1"/>
        <end position="63"/>
    </location>
</feature>
<dbReference type="SUPFAM" id="SSF52047">
    <property type="entry name" value="RNI-like"/>
    <property type="match status" value="1"/>
</dbReference>
<dbReference type="OMA" id="YIDDCLN"/>
<reference evidence="3 4" key="1">
    <citation type="journal article" date="2014" name="Nature">
        <title>The genome of the recently domesticated crop plant sugar beet (Beta vulgaris).</title>
        <authorList>
            <person name="Dohm J.C."/>
            <person name="Minoche A.E."/>
            <person name="Holtgrawe D."/>
            <person name="Capella-Gutierrez S."/>
            <person name="Zakrzewski F."/>
            <person name="Tafer H."/>
            <person name="Rupp O."/>
            <person name="Sorensen T.R."/>
            <person name="Stracke R."/>
            <person name="Reinhardt R."/>
            <person name="Goesmann A."/>
            <person name="Kraft T."/>
            <person name="Schulz B."/>
            <person name="Stadler P.F."/>
            <person name="Schmidt T."/>
            <person name="Gabaldon T."/>
            <person name="Lehrach H."/>
            <person name="Weisshaar B."/>
            <person name="Himmelbauer H."/>
        </authorList>
    </citation>
    <scope>NUCLEOTIDE SEQUENCE [LARGE SCALE GENOMIC DNA]</scope>
    <source>
        <tissue evidence="3">Taproot</tissue>
    </source>
</reference>
<dbReference type="EMBL" id="KQ090400">
    <property type="protein sequence ID" value="KMS96218.1"/>
    <property type="molecule type" value="Genomic_DNA"/>
</dbReference>
<sequence>MAVLRSRKTPPLSPPSSSKTLEKGFIEPSTPSKTTESSLNCDMSSPNCAELHSNSTTVDVSPRRRSLRLLSKLNSEETEISRNSCSSLSTKRRRNGSVITSDQIRLQNVEVVNGDDSLGSILVEKSSVRVSDCDIMVTETSSDCPNEVEMKEEDGYLSLRSGSKIIKNTLEVDEEVKKIDKGKGILIEGDDDIEEERKMAGGGSSLNWENEELESSSRRFSREEKGKGVVVVESEDDDIDLDDLVEFAANVDLSGENEMEDIVNEMDVDVRDNVVIREGKEKLKDRFKNFARRNASRFAHFNPEGEGGNRVEAEVEGEMPPEEPAENVEDWPGPFSTAMKIIRDREKNLNCQVRDSSSVKGGFPLVSWTPRKEGNPEWRKRVAPSLQSLCLNILAKNVDAITSLKYVPDALRNKLSQLLCDSRKMNPHFLNLLLDGSPAELRLADCSWLEERVFEESFEACDIKHLTVLQLDLCGHCLSDSSLHKALVPKGLPALTTISLKGACRISDGGLAALVSSAPALRSINLSQCSLLTDVGIDSIANSLGSILQELYLDDCDTLDAMRILPTLKRLKYLEVLSLRGIVSVSDKFIRELISTSGQNMKELVLANCVNLTDSSLKLIAEMCSQLHVLDLSCLGKLTDIGMAHLTNGCRTIQELKLCRSPFSDDAIAAFIETSGESLRELALNHIRKVGQNTTISLARRCRNLESLDLSWCRHLPDEALGLIADSCLSLRLLKLFGCTQVSSVFVDGHSNPHLHIVGLQLTPILDHIKRPDFQQGPLHYSVVPPY</sequence>
<gene>
    <name evidence="3" type="ORF">BVRB_001270</name>
</gene>
<dbReference type="InterPro" id="IPR006553">
    <property type="entry name" value="Leu-rich_rpt_Cys-con_subtyp"/>
</dbReference>
<dbReference type="GO" id="GO:0006289">
    <property type="term" value="P:nucleotide-excision repair"/>
    <property type="evidence" value="ECO:0007669"/>
    <property type="project" value="EnsemblPlants"/>
</dbReference>
<dbReference type="Proteomes" id="UP000035740">
    <property type="component" value="Unassembled WGS sequence"/>
</dbReference>
<dbReference type="InterPro" id="IPR057207">
    <property type="entry name" value="FBXL15_LRR"/>
</dbReference>
<evidence type="ECO:0000256" key="1">
    <source>
        <dbReference type="SAM" id="MobiDB-lite"/>
    </source>
</evidence>
<keyword evidence="4" id="KW-1185">Reference proteome</keyword>
<dbReference type="Pfam" id="PF25372">
    <property type="entry name" value="DUF7885"/>
    <property type="match status" value="1"/>
</dbReference>
<dbReference type="PANTHER" id="PTHR13318">
    <property type="entry name" value="PARTNER OF PAIRED, ISOFORM B-RELATED"/>
    <property type="match status" value="1"/>
</dbReference>
<feature type="domain" description="F-box/LRR-repeat protein 15-like leucin rich repeat" evidence="2">
    <location>
        <begin position="611"/>
        <end position="738"/>
    </location>
</feature>
<evidence type="ECO:0000313" key="4">
    <source>
        <dbReference type="Proteomes" id="UP000035740"/>
    </source>
</evidence>
<evidence type="ECO:0000313" key="3">
    <source>
        <dbReference type="EMBL" id="KMS96218.1"/>
    </source>
</evidence>
<dbReference type="InterPro" id="IPR032675">
    <property type="entry name" value="LRR_dom_sf"/>
</dbReference>
<dbReference type="GO" id="GO:0010225">
    <property type="term" value="P:response to UV-C"/>
    <property type="evidence" value="ECO:0007669"/>
    <property type="project" value="EnsemblPlants"/>
</dbReference>